<comment type="similarity">
    <text evidence="1">Belongs to the MON2 family.</text>
</comment>
<feature type="region of interest" description="Disordered" evidence="5">
    <location>
        <begin position="525"/>
        <end position="552"/>
    </location>
</feature>
<gene>
    <name evidence="10" type="ORF">BOX15_Mlig014339g2</name>
</gene>
<dbReference type="EMBL" id="NIVC01002950">
    <property type="protein sequence ID" value="PAA54205.1"/>
    <property type="molecule type" value="Genomic_DNA"/>
</dbReference>
<evidence type="ECO:0000259" key="8">
    <source>
        <dbReference type="Pfam" id="PF16206"/>
    </source>
</evidence>
<feature type="domain" description="Mon2/Sec7/BIG1-like HUS" evidence="7">
    <location>
        <begin position="322"/>
        <end position="404"/>
    </location>
</feature>
<accession>A0A267DY53</accession>
<feature type="domain" description="Mon2 C-terminal" evidence="8">
    <location>
        <begin position="1247"/>
        <end position="1693"/>
    </location>
</feature>
<dbReference type="OrthoDB" id="294853at2759"/>
<name>A0A267DY53_9PLAT</name>
<feature type="domain" description="Mon2/Sec7/BIG1-like dimerisation and cyclophilin-binding" evidence="9">
    <location>
        <begin position="3"/>
        <end position="180"/>
    </location>
</feature>
<evidence type="ECO:0000259" key="7">
    <source>
        <dbReference type="Pfam" id="PF12783"/>
    </source>
</evidence>
<feature type="domain" description="Mon2/Sec7/BIG1-like HDS" evidence="6">
    <location>
        <begin position="917"/>
        <end position="986"/>
    </location>
</feature>
<evidence type="ECO:0000259" key="9">
    <source>
        <dbReference type="Pfam" id="PF16213"/>
    </source>
</evidence>
<dbReference type="PANTHER" id="PTHR10663:SF333">
    <property type="entry name" value="PROTEIN MON2 HOMOLOG"/>
    <property type="match status" value="1"/>
</dbReference>
<dbReference type="Pfam" id="PF12783">
    <property type="entry name" value="Sec7-like_HUS"/>
    <property type="match status" value="2"/>
</dbReference>
<protein>
    <recommendedName>
        <fullName evidence="2">Protein MON2 homolog</fullName>
    </recommendedName>
</protein>
<keyword evidence="4" id="KW-0653">Protein transport</keyword>
<feature type="domain" description="Mon2/Sec7/BIG1-like HUS" evidence="7">
    <location>
        <begin position="198"/>
        <end position="276"/>
    </location>
</feature>
<evidence type="ECO:0000256" key="1">
    <source>
        <dbReference type="ARBA" id="ARBA00008144"/>
    </source>
</evidence>
<feature type="compositionally biased region" description="Polar residues" evidence="5">
    <location>
        <begin position="535"/>
        <end position="545"/>
    </location>
</feature>
<dbReference type="InterPro" id="IPR032817">
    <property type="entry name" value="Mon2_C"/>
</dbReference>
<dbReference type="InterPro" id="IPR015403">
    <property type="entry name" value="Mon2/Sec7/BIG1-like_HDS"/>
</dbReference>
<comment type="caution">
    <text evidence="10">The sequence shown here is derived from an EMBL/GenBank/DDBJ whole genome shotgun (WGS) entry which is preliminary data.</text>
</comment>
<evidence type="ECO:0000256" key="3">
    <source>
        <dbReference type="ARBA" id="ARBA00022448"/>
    </source>
</evidence>
<evidence type="ECO:0000256" key="4">
    <source>
        <dbReference type="ARBA" id="ARBA00022927"/>
    </source>
</evidence>
<evidence type="ECO:0000259" key="6">
    <source>
        <dbReference type="Pfam" id="PF09324"/>
    </source>
</evidence>
<dbReference type="InterPro" id="IPR032691">
    <property type="entry name" value="Mon2/Sec7/BIG1-like_HUS"/>
</dbReference>
<evidence type="ECO:0000313" key="10">
    <source>
        <dbReference type="EMBL" id="PAA54205.1"/>
    </source>
</evidence>
<dbReference type="GO" id="GO:0015031">
    <property type="term" value="P:protein transport"/>
    <property type="evidence" value="ECO:0007669"/>
    <property type="project" value="UniProtKB-KW"/>
</dbReference>
<keyword evidence="3" id="KW-0813">Transport</keyword>
<dbReference type="Proteomes" id="UP000215902">
    <property type="component" value="Unassembled WGS sequence"/>
</dbReference>
<dbReference type="Pfam" id="PF09324">
    <property type="entry name" value="Sec7-like_HDS"/>
    <property type="match status" value="1"/>
</dbReference>
<dbReference type="STRING" id="282301.A0A267DY53"/>
<organism evidence="10 11">
    <name type="scientific">Macrostomum lignano</name>
    <dbReference type="NCBI Taxonomy" id="282301"/>
    <lineage>
        <taxon>Eukaryota</taxon>
        <taxon>Metazoa</taxon>
        <taxon>Spiralia</taxon>
        <taxon>Lophotrochozoa</taxon>
        <taxon>Platyhelminthes</taxon>
        <taxon>Rhabditophora</taxon>
        <taxon>Macrostomorpha</taxon>
        <taxon>Macrostomida</taxon>
        <taxon>Macrostomidae</taxon>
        <taxon>Macrostomum</taxon>
    </lineage>
</organism>
<sequence length="1697" mass="182327">MSSAQALDQVKADLRALSVESRRKQPQVRDASEAALVRLGQLNVSTTPAEQLRRELLQINSDLVRPVLLACSTKHPKLIQLALQALQRLLGARLISEESGAMVVQSMWTLMEESVEEVRLLQTAMLLVSNCPGLTGRPLSKALALVLRLHFSRSSMVTQTAAATIRQCLTAVMDRVMVEDAAAPPPTGSSSEEIQPAAEDAKNLLTDLCLLVNGEQPHWLHGLTTMTRSLGLELLHAALADFPKVFSGNPHFTRLLKEQVCPLIIRLFGPTHKHSQAANSALSSTGISSGGGASSYPAPPAAPIGDLPPTAASMASSVSTQASANFAIHVRLHRLVGVLLNSYFGLVSTECEIFLTLLIRLVDSDKWPWQRILALEVLHKLVQRPGLVAAICCAYDMKRHASKIFAVLVGALAGYVQGVFTAPREVGVGAAGSSGSAAMKEQPPAMLGGMQVGPGSSPSPCFVYKGLIVPLHTSPKAVYLDMLDKQEPPPPPEGQALSLAFYTLVEVIRSVQAILEDRCQPPSMCESLLPPPAGSANSDQSTTDSGAGDGRREQLHNTLVSSLWCAALAALSLLLETSTDESATESILKSLETMVSLCGRLGLTTPRDAFITAMCKASLPAAYALAVLSSASVSQHHKGSSAGQSSSSTFAAANIQAATAGAAATASSAALAAADLTPSREFNQVVVVGPALPTPGLSSGSAAVELGKVHLTAKNMQCMRAILSVAHCHGAILGTAWHLLLTTLQHLTWVLGLKPVSGGSLVHAKGSGESGTVVTTAVVADLAVLSSMLSRLFESSQFLDDVALHHLISALCKLSMEAMQLASANKEPSLFAVAKLQETGLVNLKRMEVLWKPVTHHLLEVASHSHPGLRNLATDALVSLVNAAVECVDVEISDSADESSKSGAAAATVWESDRLARLVLEPLYQLSQYHADTRTKQLACLQHLLNVCGDRLGPHWKRFIQVVGEINGHESHSEAHIRLAFRCLQQILTDFLSTLSLDCYEACIDVTASFAKQQQDLNIALTAVGCVWNITDYFFGKQPIDSGDWKPDQLWICVQVKLKDLCLDPRPAVRKSAGQTLFNTIGSHGRHLQAETWRVVLWKVLFPLLESVSEAALAAAEADAKQAAEPQGGGAGGGGILMHHSRDTVGKQWAETQTLALAGVASVFHAQQRLLLGLNDFARAWKLLLECIEQSALSANSEIAQNALNSFQELANLDASADAQEVLWQLAWHSWLRIAQQGSLPRPGPPILVPSQDFLTSLCRLLPCLFNRVTTSFGQADFTQLSAGLSQALVCPILSDSRAPYILPTNYFDSGLTPLQESVIAALETLARAFLLGPESLRPQLPNFFNLLSVYANYAVHTPKPAKLTPAADNRAENFVSLSYVAFGERCFELMVDLYKDCASQPVVVRAAVLEGMYKALRQPLCIKYNCPSQSTWRLAYKCLTSLIVCGTPVARQHADHFSGMWDALAQAIEDFLFAPHKYPPGLTVEDFEEHEALDCALVTLVRDTFLSRPDGVPVQFVDRMIALLNRGSIHSVPVSAAASDLELHRWLREELAQLCFHTLLSYSFSVEANGAATGGGGGSGGEARGAVSRAAVRTILTRCRDVLRKFVDDQRLSGHCPLPRARLTEVGLSLKALSSLLTAFKAAPQDRVDPQAWQILLDTYPAVVEAVLPNCTNFLKPLKELLHLYSDLLRVPQSAE</sequence>
<evidence type="ECO:0000256" key="5">
    <source>
        <dbReference type="SAM" id="MobiDB-lite"/>
    </source>
</evidence>
<keyword evidence="11" id="KW-1185">Reference proteome</keyword>
<feature type="domain" description="Mon2 C-terminal" evidence="8">
    <location>
        <begin position="1048"/>
        <end position="1215"/>
    </location>
</feature>
<dbReference type="Pfam" id="PF16206">
    <property type="entry name" value="Mon2_C"/>
    <property type="match status" value="3"/>
</dbReference>
<evidence type="ECO:0000313" key="11">
    <source>
        <dbReference type="Proteomes" id="UP000215902"/>
    </source>
</evidence>
<proteinExistence type="inferred from homology"/>
<reference evidence="10 11" key="1">
    <citation type="submission" date="2017-06" db="EMBL/GenBank/DDBJ databases">
        <title>A platform for efficient transgenesis in Macrostomum lignano, a flatworm model organism for stem cell research.</title>
        <authorList>
            <person name="Berezikov E."/>
        </authorList>
    </citation>
    <scope>NUCLEOTIDE SEQUENCE [LARGE SCALE GENOMIC DNA]</scope>
    <source>
        <strain evidence="10">DV1</strain>
        <tissue evidence="10">Whole organism</tissue>
    </source>
</reference>
<evidence type="ECO:0000256" key="2">
    <source>
        <dbReference type="ARBA" id="ARBA00017134"/>
    </source>
</evidence>
<feature type="domain" description="Mon2 C-terminal" evidence="8">
    <location>
        <begin position="989"/>
        <end position="1038"/>
    </location>
</feature>
<dbReference type="PANTHER" id="PTHR10663">
    <property type="entry name" value="GUANYL-NUCLEOTIDE EXCHANGE FACTOR"/>
    <property type="match status" value="1"/>
</dbReference>
<dbReference type="Pfam" id="PF16213">
    <property type="entry name" value="DCB"/>
    <property type="match status" value="1"/>
</dbReference>
<dbReference type="InterPro" id="IPR016024">
    <property type="entry name" value="ARM-type_fold"/>
</dbReference>
<dbReference type="SUPFAM" id="SSF48371">
    <property type="entry name" value="ARM repeat"/>
    <property type="match status" value="2"/>
</dbReference>
<dbReference type="InterPro" id="IPR032629">
    <property type="entry name" value="DCB_dom"/>
</dbReference>